<dbReference type="EMBL" id="FZOT01000024">
    <property type="protein sequence ID" value="SNT30809.1"/>
    <property type="molecule type" value="Genomic_DNA"/>
</dbReference>
<evidence type="ECO:0000259" key="2">
    <source>
        <dbReference type="Pfam" id="PF04909"/>
    </source>
</evidence>
<gene>
    <name evidence="3" type="ORF">SAMN06265795_1245</name>
</gene>
<dbReference type="InterPro" id="IPR006680">
    <property type="entry name" value="Amidohydro-rel"/>
</dbReference>
<dbReference type="GO" id="GO:0005829">
    <property type="term" value="C:cytosol"/>
    <property type="evidence" value="ECO:0007669"/>
    <property type="project" value="TreeGrafter"/>
</dbReference>
<dbReference type="InterPro" id="IPR032466">
    <property type="entry name" value="Metal_Hydrolase"/>
</dbReference>
<dbReference type="OrthoDB" id="8673173at2"/>
<dbReference type="SUPFAM" id="SSF51556">
    <property type="entry name" value="Metallo-dependent hydrolases"/>
    <property type="match status" value="1"/>
</dbReference>
<keyword evidence="4" id="KW-1185">Reference proteome</keyword>
<dbReference type="RefSeq" id="WP_089401505.1">
    <property type="nucleotide sequence ID" value="NZ_FZOT01000024.1"/>
</dbReference>
<dbReference type="GO" id="GO:0019748">
    <property type="term" value="P:secondary metabolic process"/>
    <property type="evidence" value="ECO:0007669"/>
    <property type="project" value="TreeGrafter"/>
</dbReference>
<accession>A0A239LMB1</accession>
<dbReference type="Gene3D" id="3.20.20.140">
    <property type="entry name" value="Metal-dependent hydrolases"/>
    <property type="match status" value="1"/>
</dbReference>
<dbReference type="Pfam" id="PF04909">
    <property type="entry name" value="Amidohydro_2"/>
    <property type="match status" value="1"/>
</dbReference>
<dbReference type="Proteomes" id="UP000198284">
    <property type="component" value="Unassembled WGS sequence"/>
</dbReference>
<keyword evidence="1" id="KW-0456">Lyase</keyword>
<dbReference type="InterPro" id="IPR032465">
    <property type="entry name" value="ACMSD"/>
</dbReference>
<dbReference type="PANTHER" id="PTHR21240:SF31">
    <property type="entry name" value="AMIDOHYDROLASE FAMILY PROTEIN (AFU_ORTHOLOGUE AFUA_7G05840)"/>
    <property type="match status" value="1"/>
</dbReference>
<dbReference type="PANTHER" id="PTHR21240">
    <property type="entry name" value="2-AMINO-3-CARBOXYLMUCONATE-6-SEMIALDEHYDE DECARBOXYLASE"/>
    <property type="match status" value="1"/>
</dbReference>
<dbReference type="AlphaFoldDB" id="A0A239LMB1"/>
<evidence type="ECO:0000256" key="1">
    <source>
        <dbReference type="ARBA" id="ARBA00023239"/>
    </source>
</evidence>
<evidence type="ECO:0000313" key="3">
    <source>
        <dbReference type="EMBL" id="SNT30809.1"/>
    </source>
</evidence>
<protein>
    <submittedName>
        <fullName evidence="3">2,3-dihydroxybenzoate decarboxylase</fullName>
    </submittedName>
</protein>
<dbReference type="GO" id="GO:0016787">
    <property type="term" value="F:hydrolase activity"/>
    <property type="evidence" value="ECO:0007669"/>
    <property type="project" value="InterPro"/>
</dbReference>
<dbReference type="GO" id="GO:0016831">
    <property type="term" value="F:carboxy-lyase activity"/>
    <property type="evidence" value="ECO:0007669"/>
    <property type="project" value="InterPro"/>
</dbReference>
<evidence type="ECO:0000313" key="4">
    <source>
        <dbReference type="Proteomes" id="UP000198284"/>
    </source>
</evidence>
<sequence length="325" mass="36940">MKGKIAFEEHMSLHETLEDSRTFAGGSANWEDFARRILDIDSERLENMDRNGIEYAILSLNAPAVQAILNTRQAIEVSRRANDRMAEAVAKHPKRFGGFAALPMQDPDAAAAELTRCVKELGFKGALVNGFTQKDTPDSAIYYDIPAYRGFWSVVSQLDVPFYLHPRTQIPARAQPYEGHPWLMSSPWGFAVETSIHALRLCGSGLFDDFPNLRIIIGHLGEHIPYDLWRIDARMRFSPRGYTGKRYLGEYFKDHFYVTTSGNFCDPSFRCCLDVMGTDRVLFSADYPFETMEDAANWFDNTPLSEDDRLRIGRTNAIELFKLAL</sequence>
<feature type="domain" description="Amidohydrolase-related" evidence="2">
    <location>
        <begin position="60"/>
        <end position="323"/>
    </location>
</feature>
<reference evidence="3 4" key="1">
    <citation type="submission" date="2017-06" db="EMBL/GenBank/DDBJ databases">
        <authorList>
            <person name="Kim H.J."/>
            <person name="Triplett B.A."/>
        </authorList>
    </citation>
    <scope>NUCLEOTIDE SEQUENCE [LARGE SCALE GENOMIC DNA]</scope>
    <source>
        <strain evidence="3 4">U15</strain>
    </source>
</reference>
<proteinExistence type="predicted"/>
<name>A0A239LMB1_9BURK</name>
<organism evidence="3 4">
    <name type="scientific">Noviherbaspirillum humi</name>
    <dbReference type="NCBI Taxonomy" id="1688639"/>
    <lineage>
        <taxon>Bacteria</taxon>
        <taxon>Pseudomonadati</taxon>
        <taxon>Pseudomonadota</taxon>
        <taxon>Betaproteobacteria</taxon>
        <taxon>Burkholderiales</taxon>
        <taxon>Oxalobacteraceae</taxon>
        <taxon>Noviherbaspirillum</taxon>
    </lineage>
</organism>